<evidence type="ECO:0000313" key="2">
    <source>
        <dbReference type="EMBL" id="ASS95141.1"/>
    </source>
</evidence>
<sequence length="240" mass="27488">MTNRIFLTMLFVISLQIFLFNHFDGSKADLTGFMIVSGVPINNKFVLLGAWYIFFSMVSFLSLGYLRQYISGYGIYLMIREKSKVRLGISRITKLMILISGLSLFQLLVSIVFAYINNEDQAFFYHDFQSFICIAGLYIMSNFVLIFIQMALELYLTEQVSLLLINVYVLFSVTLGGVLLSVQKLTWILYFLIPNFGMYVRVDLPESVGLSPVIAYMVLTVVIIILSVLSFIRLKKMDLN</sequence>
<name>A0A223EIQ9_9BACI</name>
<feature type="transmembrane region" description="Helical" evidence="1">
    <location>
        <begin position="213"/>
        <end position="232"/>
    </location>
</feature>
<dbReference type="EMBL" id="CP017704">
    <property type="protein sequence ID" value="ASS95141.1"/>
    <property type="molecule type" value="Genomic_DNA"/>
</dbReference>
<accession>A0A223EIQ9</accession>
<evidence type="ECO:0000313" key="3">
    <source>
        <dbReference type="Proteomes" id="UP000214618"/>
    </source>
</evidence>
<proteinExistence type="predicted"/>
<feature type="transmembrane region" description="Helical" evidence="1">
    <location>
        <begin position="128"/>
        <end position="148"/>
    </location>
</feature>
<dbReference type="AlphaFoldDB" id="A0A223EIQ9"/>
<feature type="transmembrane region" description="Helical" evidence="1">
    <location>
        <begin position="160"/>
        <end position="193"/>
    </location>
</feature>
<organism evidence="2 3">
    <name type="scientific">Peribacillus simplex NBRC 15720 = DSM 1321</name>
    <dbReference type="NCBI Taxonomy" id="1349754"/>
    <lineage>
        <taxon>Bacteria</taxon>
        <taxon>Bacillati</taxon>
        <taxon>Bacillota</taxon>
        <taxon>Bacilli</taxon>
        <taxon>Bacillales</taxon>
        <taxon>Bacillaceae</taxon>
        <taxon>Peribacillus</taxon>
    </lineage>
</organism>
<dbReference type="OrthoDB" id="2935474at2"/>
<keyword evidence="1" id="KW-0812">Transmembrane</keyword>
<dbReference type="InterPro" id="IPR024295">
    <property type="entry name" value="DUF2705"/>
</dbReference>
<dbReference type="Proteomes" id="UP000214618">
    <property type="component" value="Chromosome"/>
</dbReference>
<evidence type="ECO:0000256" key="1">
    <source>
        <dbReference type="SAM" id="Phobius"/>
    </source>
</evidence>
<protein>
    <submittedName>
        <fullName evidence="2">Uncharacterized protein</fullName>
    </submittedName>
</protein>
<dbReference type="Pfam" id="PF10920">
    <property type="entry name" value="DUF2705"/>
    <property type="match status" value="1"/>
</dbReference>
<dbReference type="RefSeq" id="WP_063234895.1">
    <property type="nucleotide sequence ID" value="NZ_BCVO01000018.1"/>
</dbReference>
<reference evidence="2 3" key="1">
    <citation type="submission" date="2016-10" db="EMBL/GenBank/DDBJ databases">
        <title>The whole genome sequencing and assembly of Bacillus simplex DSM 1321 strain.</title>
        <authorList>
            <person name="Park M.-K."/>
            <person name="Lee Y.-J."/>
            <person name="Yi H."/>
            <person name="Bahn Y.-S."/>
            <person name="Kim J.F."/>
            <person name="Lee D.-W."/>
        </authorList>
    </citation>
    <scope>NUCLEOTIDE SEQUENCE [LARGE SCALE GENOMIC DNA]</scope>
    <source>
        <strain evidence="2 3">DSM 1321</strain>
    </source>
</reference>
<keyword evidence="1" id="KW-1133">Transmembrane helix</keyword>
<dbReference type="GeneID" id="56474112"/>
<gene>
    <name evidence="2" type="ORF">BS1321_15230</name>
</gene>
<keyword evidence="1" id="KW-0472">Membrane</keyword>
<feature type="transmembrane region" description="Helical" evidence="1">
    <location>
        <begin position="52"/>
        <end position="75"/>
    </location>
</feature>
<feature type="transmembrane region" description="Helical" evidence="1">
    <location>
        <begin position="95"/>
        <end position="116"/>
    </location>
</feature>